<proteinExistence type="inferred from homology"/>
<organism evidence="9 10">
    <name type="scientific">Gordoniibacillus kamchatkensis</name>
    <dbReference type="NCBI Taxonomy" id="1590651"/>
    <lineage>
        <taxon>Bacteria</taxon>
        <taxon>Bacillati</taxon>
        <taxon>Bacillota</taxon>
        <taxon>Bacilli</taxon>
        <taxon>Bacillales</taxon>
        <taxon>Paenibacillaceae</taxon>
        <taxon>Gordoniibacillus</taxon>
    </lineage>
</organism>
<keyword evidence="10" id="KW-1185">Reference proteome</keyword>
<feature type="transmembrane region" description="Helical" evidence="7">
    <location>
        <begin position="76"/>
        <end position="95"/>
    </location>
</feature>
<dbReference type="Pfam" id="PF00528">
    <property type="entry name" value="BPD_transp_1"/>
    <property type="match status" value="1"/>
</dbReference>
<dbReference type="InterPro" id="IPR000515">
    <property type="entry name" value="MetI-like"/>
</dbReference>
<evidence type="ECO:0000256" key="1">
    <source>
        <dbReference type="ARBA" id="ARBA00004651"/>
    </source>
</evidence>
<accession>A0ABR5AAG7</accession>
<keyword evidence="6 7" id="KW-0472">Membrane</keyword>
<dbReference type="RefSeq" id="WP_041052077.1">
    <property type="nucleotide sequence ID" value="NZ_JXAK01000082.1"/>
</dbReference>
<keyword evidence="3" id="KW-1003">Cell membrane</keyword>
<evidence type="ECO:0000256" key="3">
    <source>
        <dbReference type="ARBA" id="ARBA00022475"/>
    </source>
</evidence>
<gene>
    <name evidence="9" type="ORF">SD70_29210</name>
</gene>
<feature type="transmembrane region" description="Helical" evidence="7">
    <location>
        <begin position="143"/>
        <end position="162"/>
    </location>
</feature>
<feature type="transmembrane region" description="Helical" evidence="7">
    <location>
        <begin position="7"/>
        <end position="27"/>
    </location>
</feature>
<feature type="domain" description="ABC transmembrane type-1" evidence="8">
    <location>
        <begin position="72"/>
        <end position="261"/>
    </location>
</feature>
<dbReference type="PANTHER" id="PTHR43744:SF12">
    <property type="entry name" value="ABC TRANSPORTER PERMEASE PROTEIN MG189-RELATED"/>
    <property type="match status" value="1"/>
</dbReference>
<keyword evidence="2 7" id="KW-0813">Transport</keyword>
<protein>
    <submittedName>
        <fullName evidence="9">Sugar ABC transporter permease</fullName>
    </submittedName>
</protein>
<dbReference type="CDD" id="cd06261">
    <property type="entry name" value="TM_PBP2"/>
    <property type="match status" value="1"/>
</dbReference>
<dbReference type="PROSITE" id="PS50928">
    <property type="entry name" value="ABC_TM1"/>
    <property type="match status" value="1"/>
</dbReference>
<comment type="subcellular location">
    <subcellularLocation>
        <location evidence="1 7">Cell membrane</location>
        <topology evidence="1 7">Multi-pass membrane protein</topology>
    </subcellularLocation>
</comment>
<evidence type="ECO:0000256" key="2">
    <source>
        <dbReference type="ARBA" id="ARBA00022448"/>
    </source>
</evidence>
<comment type="similarity">
    <text evidence="7">Belongs to the binding-protein-dependent transport system permease family.</text>
</comment>
<feature type="transmembrane region" description="Helical" evidence="7">
    <location>
        <begin position="182"/>
        <end position="204"/>
    </location>
</feature>
<comment type="caution">
    <text evidence="9">The sequence shown here is derived from an EMBL/GenBank/DDBJ whole genome shotgun (WGS) entry which is preliminary data.</text>
</comment>
<sequence length="276" mass="31080">MVPASRQWVLMFAIAAISVLPILWMAMGSLRPRQELFQYISLEWHLFVPVKWTLQNYAAIFVQTSKPLGLYIKNTLLVAVTVTALSLWFNSMAAFSFAKLQFRFRKIILPLFMSALVIPGEVTMVPTYLLVHQLGWVDSYTALIVPSVISVFSVFMLIQFFAEIPRELLEAGRIDGASWFGIYSRIAIPSSVPAMITLGLITFLGQWDSYLWPLVVINDETKQMLQVAIATFSNLQNTEWGQILAADTVCSVPIIILFLVLQKYYVQSIVSSGIKG</sequence>
<dbReference type="Proteomes" id="UP000031967">
    <property type="component" value="Unassembled WGS sequence"/>
</dbReference>
<dbReference type="SUPFAM" id="SSF161098">
    <property type="entry name" value="MetI-like"/>
    <property type="match status" value="1"/>
</dbReference>
<dbReference type="InterPro" id="IPR035906">
    <property type="entry name" value="MetI-like_sf"/>
</dbReference>
<evidence type="ECO:0000256" key="4">
    <source>
        <dbReference type="ARBA" id="ARBA00022692"/>
    </source>
</evidence>
<keyword evidence="4 7" id="KW-0812">Transmembrane</keyword>
<feature type="transmembrane region" description="Helical" evidence="7">
    <location>
        <begin position="107"/>
        <end position="131"/>
    </location>
</feature>
<evidence type="ECO:0000313" key="10">
    <source>
        <dbReference type="Proteomes" id="UP000031967"/>
    </source>
</evidence>
<dbReference type="EMBL" id="JXAK01000082">
    <property type="protein sequence ID" value="KIL38014.1"/>
    <property type="molecule type" value="Genomic_DNA"/>
</dbReference>
<reference evidence="9 10" key="1">
    <citation type="submission" date="2014-12" db="EMBL/GenBank/DDBJ databases">
        <title>Draft genome sequence of Paenibacillus kamchatkensis strain B-2647.</title>
        <authorList>
            <person name="Karlyshev A.V."/>
            <person name="Kudryashova E.B."/>
        </authorList>
    </citation>
    <scope>NUCLEOTIDE SEQUENCE [LARGE SCALE GENOMIC DNA]</scope>
    <source>
        <strain evidence="9 10">VKM B-2647</strain>
    </source>
</reference>
<feature type="transmembrane region" description="Helical" evidence="7">
    <location>
        <begin position="240"/>
        <end position="261"/>
    </location>
</feature>
<dbReference type="Gene3D" id="1.10.3720.10">
    <property type="entry name" value="MetI-like"/>
    <property type="match status" value="1"/>
</dbReference>
<evidence type="ECO:0000259" key="8">
    <source>
        <dbReference type="PROSITE" id="PS50928"/>
    </source>
</evidence>
<name>A0ABR5AAG7_9BACL</name>
<evidence type="ECO:0000256" key="6">
    <source>
        <dbReference type="ARBA" id="ARBA00023136"/>
    </source>
</evidence>
<evidence type="ECO:0000313" key="9">
    <source>
        <dbReference type="EMBL" id="KIL38014.1"/>
    </source>
</evidence>
<evidence type="ECO:0000256" key="5">
    <source>
        <dbReference type="ARBA" id="ARBA00022989"/>
    </source>
</evidence>
<keyword evidence="5 7" id="KW-1133">Transmembrane helix</keyword>
<evidence type="ECO:0000256" key="7">
    <source>
        <dbReference type="RuleBase" id="RU363032"/>
    </source>
</evidence>
<dbReference type="PANTHER" id="PTHR43744">
    <property type="entry name" value="ABC TRANSPORTER PERMEASE PROTEIN MG189-RELATED-RELATED"/>
    <property type="match status" value="1"/>
</dbReference>